<evidence type="ECO:0000256" key="2">
    <source>
        <dbReference type="ARBA" id="ARBA00022737"/>
    </source>
</evidence>
<dbReference type="NCBIfam" id="TIGR03804">
    <property type="entry name" value="para_beta_helix"/>
    <property type="match status" value="1"/>
</dbReference>
<dbReference type="GO" id="GO:0004198">
    <property type="term" value="F:calcium-dependent cysteine-type endopeptidase activity"/>
    <property type="evidence" value="ECO:0007669"/>
    <property type="project" value="InterPro"/>
</dbReference>
<keyword evidence="3" id="KW-0833">Ubl conjugation pathway</keyword>
<evidence type="ECO:0000259" key="6">
    <source>
        <dbReference type="PROSITE" id="PS50203"/>
    </source>
</evidence>
<dbReference type="InterPro" id="IPR038765">
    <property type="entry name" value="Papain-like_cys_pep_sf"/>
</dbReference>
<gene>
    <name evidence="7" type="ORF">PCOS0759_LOCUS705</name>
</gene>
<dbReference type="Pfam" id="PF13229">
    <property type="entry name" value="Beta_helix"/>
    <property type="match status" value="3"/>
</dbReference>
<dbReference type="GO" id="GO:0006508">
    <property type="term" value="P:proteolysis"/>
    <property type="evidence" value="ECO:0007669"/>
    <property type="project" value="InterPro"/>
</dbReference>
<dbReference type="Gene3D" id="2.160.20.10">
    <property type="entry name" value="Single-stranded right-handed beta-helix, Pectin lyase-like"/>
    <property type="match status" value="4"/>
</dbReference>
<dbReference type="Gene3D" id="3.90.70.10">
    <property type="entry name" value="Cysteine proteinases"/>
    <property type="match status" value="1"/>
</dbReference>
<dbReference type="SUPFAM" id="SSF54001">
    <property type="entry name" value="Cysteine proteinases"/>
    <property type="match status" value="1"/>
</dbReference>
<feature type="compositionally biased region" description="Basic and acidic residues" evidence="5">
    <location>
        <begin position="238"/>
        <end position="251"/>
    </location>
</feature>
<keyword evidence="2" id="KW-0677">Repeat</keyword>
<dbReference type="PANTHER" id="PTHR22990">
    <property type="entry name" value="F-BOX ONLY PROTEIN"/>
    <property type="match status" value="1"/>
</dbReference>
<protein>
    <recommendedName>
        <fullName evidence="6">Calpain catalytic domain-containing protein</fullName>
    </recommendedName>
</protein>
<dbReference type="SUPFAM" id="SSF51126">
    <property type="entry name" value="Pectin lyase-like"/>
    <property type="match status" value="4"/>
</dbReference>
<dbReference type="EMBL" id="HBGD01000870">
    <property type="protein sequence ID" value="CAD9077473.1"/>
    <property type="molecule type" value="Transcribed_RNA"/>
</dbReference>
<proteinExistence type="predicted"/>
<evidence type="ECO:0000256" key="4">
    <source>
        <dbReference type="PROSITE-ProRule" id="PRU00239"/>
    </source>
</evidence>
<dbReference type="InterPro" id="IPR051550">
    <property type="entry name" value="SCF-Subunits/Alg-Epimerases"/>
</dbReference>
<name>A0A7S1KLQ0_9EUKA</name>
<dbReference type="InterPro" id="IPR001300">
    <property type="entry name" value="Peptidase_C2_calpain_cat"/>
</dbReference>
<feature type="region of interest" description="Disordered" evidence="5">
    <location>
        <begin position="237"/>
        <end position="265"/>
    </location>
</feature>
<dbReference type="InterPro" id="IPR012334">
    <property type="entry name" value="Pectin_lyas_fold"/>
</dbReference>
<accession>A0A7S1KLQ0</accession>
<evidence type="ECO:0000313" key="7">
    <source>
        <dbReference type="EMBL" id="CAD9077473.1"/>
    </source>
</evidence>
<dbReference type="SMART" id="SM00710">
    <property type="entry name" value="PbH1"/>
    <property type="match status" value="22"/>
</dbReference>
<dbReference type="PANTHER" id="PTHR22990:SF15">
    <property type="entry name" value="F-BOX ONLY PROTEIN 10"/>
    <property type="match status" value="1"/>
</dbReference>
<dbReference type="InterPro" id="IPR022441">
    <property type="entry name" value="Para_beta_helix_rpt-2"/>
</dbReference>
<organism evidence="7">
    <name type="scientific">Percolomonas cosmopolitus</name>
    <dbReference type="NCBI Taxonomy" id="63605"/>
    <lineage>
        <taxon>Eukaryota</taxon>
        <taxon>Discoba</taxon>
        <taxon>Heterolobosea</taxon>
        <taxon>Tetramitia</taxon>
        <taxon>Eutetramitia</taxon>
        <taxon>Percolomonadidae</taxon>
        <taxon>Percolomonas</taxon>
    </lineage>
</organism>
<dbReference type="InterPro" id="IPR039448">
    <property type="entry name" value="Beta_helix"/>
</dbReference>
<reference evidence="7" key="1">
    <citation type="submission" date="2021-01" db="EMBL/GenBank/DDBJ databases">
        <authorList>
            <person name="Corre E."/>
            <person name="Pelletier E."/>
            <person name="Niang G."/>
            <person name="Scheremetjew M."/>
            <person name="Finn R."/>
            <person name="Kale V."/>
            <person name="Holt S."/>
            <person name="Cochrane G."/>
            <person name="Meng A."/>
            <person name="Brown T."/>
            <person name="Cohen L."/>
        </authorList>
    </citation>
    <scope>NUCLEOTIDE SEQUENCE</scope>
    <source>
        <strain evidence="7">WS</strain>
    </source>
</reference>
<dbReference type="InterPro" id="IPR006626">
    <property type="entry name" value="PbH1"/>
</dbReference>
<feature type="region of interest" description="Disordered" evidence="5">
    <location>
        <begin position="500"/>
        <end position="529"/>
    </location>
</feature>
<dbReference type="PROSITE" id="PS50203">
    <property type="entry name" value="CALPAIN_CAT"/>
    <property type="match status" value="1"/>
</dbReference>
<dbReference type="SMART" id="SM00230">
    <property type="entry name" value="CysPc"/>
    <property type="match status" value="1"/>
</dbReference>
<dbReference type="InterPro" id="IPR011050">
    <property type="entry name" value="Pectin_lyase_fold/virulence"/>
</dbReference>
<dbReference type="Pfam" id="PF00648">
    <property type="entry name" value="Peptidase_C2"/>
    <property type="match status" value="1"/>
</dbReference>
<evidence type="ECO:0000256" key="5">
    <source>
        <dbReference type="SAM" id="MobiDB-lite"/>
    </source>
</evidence>
<feature type="domain" description="Calpain catalytic" evidence="6">
    <location>
        <begin position="87"/>
        <end position="347"/>
    </location>
</feature>
<comment type="pathway">
    <text evidence="1">Protein modification; protein ubiquitination.</text>
</comment>
<evidence type="ECO:0000256" key="3">
    <source>
        <dbReference type="ARBA" id="ARBA00022786"/>
    </source>
</evidence>
<feature type="compositionally biased region" description="Polar residues" evidence="5">
    <location>
        <begin position="517"/>
        <end position="528"/>
    </location>
</feature>
<evidence type="ECO:0000256" key="1">
    <source>
        <dbReference type="ARBA" id="ARBA00004906"/>
    </source>
</evidence>
<comment type="caution">
    <text evidence="4">Lacks conserved residue(s) required for the propagation of feature annotation.</text>
</comment>
<sequence>MGCGASNHAASRPSAVFLRPTTPQHIEIPIESHPFTDQQSFPTNQALSENHAGITFAHLATGQFFFNEENGTKVSTFSMSNEDLLPLVCILSLIAERMDIIAQNCIVSLPSRDKLPIGMKYMLRLYGNNRWINVAVDDWLPVESNQKSASPFGDATDHSIWVPMLLKAFIKEFHGKKYGKVQLSLKEAAEVFFGDSSVSVRNKDAALFDHLKDWTRGTDKLVGVVFCDDISLQDVNEDDHNNHAEKESKDLNDEEASNAESHTSYSSNIAKTATMMGLVPSRLYPIIDVAQEDDVKLVCLRNRWSTPFQGAWSASSSLWKSDVGKRLKENLPNHENSFWMSFNDLQHIEESVIDVKVPTKEERNATVLASSFDSSDFVTMTVPSPEFPSIADALSKAKANLAADRKILISIPAAHDEALPILVDRENTYIRGAAKGKKKLAMITTPSLELCANNTTIEALSFSNANNNFVLKVTSCSAHLKKLDVKGRVEINSCYFAQPEKVEDPPRGGRSKKLGSLSASTQDQQTVTPPVRVEECKIHESPEAGIHVASRSNPLIVQSELFHNNVGINIQGESRVQLENSSLSKNATAAVVVHGSSTIFARGNTIAENQKHGIVCTGNAQGLLIGNTFSRQSTASALDINGESSQITVEKNTFKENVTAVHIAASAPIIKNNDISANATGIEVVDGAAPRLESNNFQNNTQSAISVSGASAVVQDNEISKHTKAPAVRLQKCNDVVFHSNRLSKCEQFGLVLEGASNTTITNNKFSGNLKNDVVQVKAGSTLKMENNIFESNDSTCLLVEACEQLDAQQYMDNVFTKNGKLSACVVVQGGAQPVFSRNKFSNNSSDPCVLMVNRAKGTYTSNTFSKCAANAVNIVGVESDPSFTGNSFEGTGMCGILCMSQCSPKLEGNTFSDHSKGAALRGEDGATPVVTNNVFSKNENSIVLKNASGAFTSNKFTAHGKKGSIVTMEGATSAPKFESNEFKDNRCTAFCAYKGALPSIMANVFVNNVGILSLATKAGGTFADNQIQSSTGVCVNILTSAAPIIARNSFEANTDTAISIAKNGSATVESNTFTGGKKVAISVSESNPIIKSNTFVKNAGALTLSACSGTYEANEILDSQGPAEAAVLISDKANPSFISNRVSNSDKIQIIVQESTGTFECNEIFNGKSGGFVAAQGSNPVFRKNKVYGNAKVGVSIQQSSGIWSENDIYQHASVGVHVTGNEGDSCKPTFTKNIVHDNKQGVLIDSGIGVYNENELHSNSMHAFSIINNSAPQIMENKIHNNQEGIHVKNCAIIVNNVLENNKRDYKVE</sequence>